<reference evidence="2 3" key="1">
    <citation type="submission" date="2024-09" db="EMBL/GenBank/DDBJ databases">
        <authorList>
            <person name="Sun Q."/>
            <person name="Mori K."/>
        </authorList>
    </citation>
    <scope>NUCLEOTIDE SEQUENCE [LARGE SCALE GENOMIC DNA]</scope>
    <source>
        <strain evidence="2 3">NCAIM B.02537</strain>
    </source>
</reference>
<dbReference type="Proteomes" id="UP001589943">
    <property type="component" value="Unassembled WGS sequence"/>
</dbReference>
<evidence type="ECO:0000313" key="3">
    <source>
        <dbReference type="Proteomes" id="UP001589943"/>
    </source>
</evidence>
<proteinExistence type="predicted"/>
<keyword evidence="3" id="KW-1185">Reference proteome</keyword>
<dbReference type="Gene3D" id="3.40.50.1820">
    <property type="entry name" value="alpha/beta hydrolase"/>
    <property type="match status" value="1"/>
</dbReference>
<organism evidence="2 3">
    <name type="scientific">Novosphingobium aquiterrae</name>
    <dbReference type="NCBI Taxonomy" id="624388"/>
    <lineage>
        <taxon>Bacteria</taxon>
        <taxon>Pseudomonadati</taxon>
        <taxon>Pseudomonadota</taxon>
        <taxon>Alphaproteobacteria</taxon>
        <taxon>Sphingomonadales</taxon>
        <taxon>Sphingomonadaceae</taxon>
        <taxon>Novosphingobium</taxon>
    </lineage>
</organism>
<dbReference type="InterPro" id="IPR000073">
    <property type="entry name" value="AB_hydrolase_1"/>
</dbReference>
<dbReference type="InterPro" id="IPR029058">
    <property type="entry name" value="AB_hydrolase_fold"/>
</dbReference>
<evidence type="ECO:0000313" key="2">
    <source>
        <dbReference type="EMBL" id="MFC0587905.1"/>
    </source>
</evidence>
<dbReference type="RefSeq" id="WP_379479428.1">
    <property type="nucleotide sequence ID" value="NZ_JBHLTL010000001.1"/>
</dbReference>
<dbReference type="Pfam" id="PF00561">
    <property type="entry name" value="Abhydrolase_1"/>
    <property type="match status" value="1"/>
</dbReference>
<dbReference type="EMBL" id="JBHLTL010000001">
    <property type="protein sequence ID" value="MFC0587905.1"/>
    <property type="molecule type" value="Genomic_DNA"/>
</dbReference>
<feature type="domain" description="AB hydrolase-1" evidence="1">
    <location>
        <begin position="113"/>
        <end position="149"/>
    </location>
</feature>
<name>A0ABV6PDK1_9SPHN</name>
<evidence type="ECO:0000259" key="1">
    <source>
        <dbReference type="Pfam" id="PF00561"/>
    </source>
</evidence>
<accession>A0ABV6PDK1</accession>
<gene>
    <name evidence="2" type="ORF">ACFFF7_00600</name>
</gene>
<sequence>MTATTASRQALEIEARPPHRLLALAEGRAVFELAAFYASRHLLAQLPHGDGHPVLVLPGFLASDGSTLPMRRLLKDLGYDAYGWQLGRNVRVDLQRVHEMEALLLDIFERTGKKVSIVGWSLGGVFARELAKTHPEAVRQVISLGSPIHDDRRHTNASRLFEFLNGKDPEPVKHGRFTGLDKAPPVPTTSILTKTDGVVHWRGSVQWPEAGNALTENIEVHASHCGLGVNPIVMVALADRLAQAEDDWQPFKAKWHQRWMFPRSKLH</sequence>
<comment type="caution">
    <text evidence="2">The sequence shown here is derived from an EMBL/GenBank/DDBJ whole genome shotgun (WGS) entry which is preliminary data.</text>
</comment>
<dbReference type="SUPFAM" id="SSF53474">
    <property type="entry name" value="alpha/beta-Hydrolases"/>
    <property type="match status" value="1"/>
</dbReference>
<protein>
    <submittedName>
        <fullName evidence="2">Esterase/lipase family protein</fullName>
    </submittedName>
</protein>